<protein>
    <submittedName>
        <fullName evidence="1">Uncharacterized protein</fullName>
    </submittedName>
</protein>
<sequence>MGLIHTPCSEKYLPSEKRKRKKRSLCLKKCVEKGQMSRTFQRDSAFSTLSKWNRFQTYMPWFLTSTGYKYLNLIFLDTFSDLLPVLSSSQKFVSIFHDIMHGSDRAWRILQKKWCLPQWNLISEISSKCFHNLLLSEEMIHRNNESPLISTHLRSPNAREFLYSILFLLLVAGYLVHIYIYINNNFLEIYNVYHFSTFPSTS</sequence>
<reference evidence="2" key="1">
    <citation type="journal article" date="2023" name="Hortic. Res.">
        <title>A chromosome-level phased genome enabling allele-level studies in sweet orange: a case study on citrus Huanglongbing tolerance.</title>
        <authorList>
            <person name="Wu B."/>
            <person name="Yu Q."/>
            <person name="Deng Z."/>
            <person name="Duan Y."/>
            <person name="Luo F."/>
            <person name="Gmitter F. Jr."/>
        </authorList>
    </citation>
    <scope>NUCLEOTIDE SEQUENCE [LARGE SCALE GENOMIC DNA]</scope>
    <source>
        <strain evidence="2">cv. Valencia</strain>
    </source>
</reference>
<dbReference type="EMBL" id="CM039174">
    <property type="protein sequence ID" value="KAH9753269.1"/>
    <property type="molecule type" value="Genomic_DNA"/>
</dbReference>
<accession>A0ACB8KFU4</accession>
<name>A0ACB8KFU4_CITSI</name>
<evidence type="ECO:0000313" key="2">
    <source>
        <dbReference type="Proteomes" id="UP000829398"/>
    </source>
</evidence>
<keyword evidence="2" id="KW-1185">Reference proteome</keyword>
<comment type="caution">
    <text evidence="1">The sequence shown here is derived from an EMBL/GenBank/DDBJ whole genome shotgun (WGS) entry which is preliminary data.</text>
</comment>
<evidence type="ECO:0000313" key="1">
    <source>
        <dbReference type="EMBL" id="KAH9753269.1"/>
    </source>
</evidence>
<dbReference type="Proteomes" id="UP000829398">
    <property type="component" value="Chromosome 5"/>
</dbReference>
<organism evidence="1 2">
    <name type="scientific">Citrus sinensis</name>
    <name type="common">Sweet orange</name>
    <name type="synonym">Citrus aurantium var. sinensis</name>
    <dbReference type="NCBI Taxonomy" id="2711"/>
    <lineage>
        <taxon>Eukaryota</taxon>
        <taxon>Viridiplantae</taxon>
        <taxon>Streptophyta</taxon>
        <taxon>Embryophyta</taxon>
        <taxon>Tracheophyta</taxon>
        <taxon>Spermatophyta</taxon>
        <taxon>Magnoliopsida</taxon>
        <taxon>eudicotyledons</taxon>
        <taxon>Gunneridae</taxon>
        <taxon>Pentapetalae</taxon>
        <taxon>rosids</taxon>
        <taxon>malvids</taxon>
        <taxon>Sapindales</taxon>
        <taxon>Rutaceae</taxon>
        <taxon>Aurantioideae</taxon>
        <taxon>Citrus</taxon>
    </lineage>
</organism>
<proteinExistence type="predicted"/>
<gene>
    <name evidence="1" type="ORF">KPL71_015009</name>
</gene>